<proteinExistence type="predicted"/>
<dbReference type="RefSeq" id="XP_022580688.1">
    <property type="nucleotide sequence ID" value="XM_022727651.1"/>
</dbReference>
<dbReference type="EMBL" id="KV878343">
    <property type="protein sequence ID" value="OJJ46178.1"/>
    <property type="molecule type" value="Genomic_DNA"/>
</dbReference>
<dbReference type="InterPro" id="IPR036864">
    <property type="entry name" value="Zn2-C6_fun-type_DNA-bd_sf"/>
</dbReference>
<evidence type="ECO:0000313" key="7">
    <source>
        <dbReference type="Proteomes" id="UP000184188"/>
    </source>
</evidence>
<dbReference type="GO" id="GO:0003677">
    <property type="term" value="F:DNA binding"/>
    <property type="evidence" value="ECO:0007669"/>
    <property type="project" value="UniProtKB-KW"/>
</dbReference>
<dbReference type="SUPFAM" id="SSF57701">
    <property type="entry name" value="Zn2/Cys6 DNA-binding domain"/>
    <property type="match status" value="1"/>
</dbReference>
<keyword evidence="1" id="KW-0805">Transcription regulation</keyword>
<dbReference type="PROSITE" id="PS50048">
    <property type="entry name" value="ZN2_CY6_FUNGAL_2"/>
    <property type="match status" value="1"/>
</dbReference>
<feature type="domain" description="Zn(2)-C6 fungal-type" evidence="5">
    <location>
        <begin position="10"/>
        <end position="38"/>
    </location>
</feature>
<name>A0A1L9SGC2_9EURO</name>
<dbReference type="CDD" id="cd00067">
    <property type="entry name" value="GAL4"/>
    <property type="match status" value="1"/>
</dbReference>
<dbReference type="InterPro" id="IPR001138">
    <property type="entry name" value="Zn2Cys6_DnaBD"/>
</dbReference>
<accession>A0A1L9SGC2</accession>
<evidence type="ECO:0000313" key="6">
    <source>
        <dbReference type="EMBL" id="OJJ46178.1"/>
    </source>
</evidence>
<dbReference type="SMART" id="SM00066">
    <property type="entry name" value="GAL4"/>
    <property type="match status" value="1"/>
</dbReference>
<evidence type="ECO:0000256" key="4">
    <source>
        <dbReference type="ARBA" id="ARBA00023242"/>
    </source>
</evidence>
<keyword evidence="7" id="KW-1185">Reference proteome</keyword>
<dbReference type="PANTHER" id="PTHR38791">
    <property type="entry name" value="ZN(II)2CYS6 TRANSCRIPTION FACTOR (EUROFUNG)-RELATED-RELATED"/>
    <property type="match status" value="1"/>
</dbReference>
<evidence type="ECO:0000256" key="1">
    <source>
        <dbReference type="ARBA" id="ARBA00023015"/>
    </source>
</evidence>
<reference evidence="7" key="1">
    <citation type="journal article" date="2017" name="Genome Biol.">
        <title>Comparative genomics reveals high biological diversity and specific adaptations in the industrially and medically important fungal genus Aspergillus.</title>
        <authorList>
            <person name="de Vries R.P."/>
            <person name="Riley R."/>
            <person name="Wiebenga A."/>
            <person name="Aguilar-Osorio G."/>
            <person name="Amillis S."/>
            <person name="Uchima C.A."/>
            <person name="Anderluh G."/>
            <person name="Asadollahi M."/>
            <person name="Askin M."/>
            <person name="Barry K."/>
            <person name="Battaglia E."/>
            <person name="Bayram O."/>
            <person name="Benocci T."/>
            <person name="Braus-Stromeyer S.A."/>
            <person name="Caldana C."/>
            <person name="Canovas D."/>
            <person name="Cerqueira G.C."/>
            <person name="Chen F."/>
            <person name="Chen W."/>
            <person name="Choi C."/>
            <person name="Clum A."/>
            <person name="Dos Santos R.A."/>
            <person name="Damasio A.R."/>
            <person name="Diallinas G."/>
            <person name="Emri T."/>
            <person name="Fekete E."/>
            <person name="Flipphi M."/>
            <person name="Freyberg S."/>
            <person name="Gallo A."/>
            <person name="Gournas C."/>
            <person name="Habgood R."/>
            <person name="Hainaut M."/>
            <person name="Harispe M.L."/>
            <person name="Henrissat B."/>
            <person name="Hilden K.S."/>
            <person name="Hope R."/>
            <person name="Hossain A."/>
            <person name="Karabika E."/>
            <person name="Karaffa L."/>
            <person name="Karanyi Z."/>
            <person name="Krasevec N."/>
            <person name="Kuo A."/>
            <person name="Kusch H."/>
            <person name="LaButti K."/>
            <person name="Lagendijk E.L."/>
            <person name="Lapidus A."/>
            <person name="Levasseur A."/>
            <person name="Lindquist E."/>
            <person name="Lipzen A."/>
            <person name="Logrieco A.F."/>
            <person name="MacCabe A."/>
            <person name="Maekelae M.R."/>
            <person name="Malavazi I."/>
            <person name="Melin P."/>
            <person name="Meyer V."/>
            <person name="Mielnichuk N."/>
            <person name="Miskei M."/>
            <person name="Molnar A.P."/>
            <person name="Mule G."/>
            <person name="Ngan C.Y."/>
            <person name="Orejas M."/>
            <person name="Orosz E."/>
            <person name="Ouedraogo J.P."/>
            <person name="Overkamp K.M."/>
            <person name="Park H.-S."/>
            <person name="Perrone G."/>
            <person name="Piumi F."/>
            <person name="Punt P.J."/>
            <person name="Ram A.F."/>
            <person name="Ramon A."/>
            <person name="Rauscher S."/>
            <person name="Record E."/>
            <person name="Riano-Pachon D.M."/>
            <person name="Robert V."/>
            <person name="Roehrig J."/>
            <person name="Ruller R."/>
            <person name="Salamov A."/>
            <person name="Salih N.S."/>
            <person name="Samson R.A."/>
            <person name="Sandor E."/>
            <person name="Sanguinetti M."/>
            <person name="Schuetze T."/>
            <person name="Sepcic K."/>
            <person name="Shelest E."/>
            <person name="Sherlock G."/>
            <person name="Sophianopoulou V."/>
            <person name="Squina F.M."/>
            <person name="Sun H."/>
            <person name="Susca A."/>
            <person name="Todd R.B."/>
            <person name="Tsang A."/>
            <person name="Unkles S.E."/>
            <person name="van de Wiele N."/>
            <person name="van Rossen-Uffink D."/>
            <person name="Oliveira J.V."/>
            <person name="Vesth T.C."/>
            <person name="Visser J."/>
            <person name="Yu J.-H."/>
            <person name="Zhou M."/>
            <person name="Andersen M.R."/>
            <person name="Archer D.B."/>
            <person name="Baker S.E."/>
            <person name="Benoit I."/>
            <person name="Brakhage A.A."/>
            <person name="Braus G.H."/>
            <person name="Fischer R."/>
            <person name="Frisvad J.C."/>
            <person name="Goldman G.H."/>
            <person name="Houbraken J."/>
            <person name="Oakley B."/>
            <person name="Pocsi I."/>
            <person name="Scazzocchio C."/>
            <person name="Seiboth B."/>
            <person name="vanKuyk P.A."/>
            <person name="Wortman J."/>
            <person name="Dyer P.S."/>
            <person name="Grigoriev I.V."/>
        </authorList>
    </citation>
    <scope>NUCLEOTIDE SEQUENCE [LARGE SCALE GENOMIC DNA]</scope>
    <source>
        <strain evidence="7">CBS 506.65</strain>
    </source>
</reference>
<dbReference type="GeneID" id="34614115"/>
<dbReference type="InterPro" id="IPR021858">
    <property type="entry name" value="Fun_TF"/>
</dbReference>
<keyword evidence="4" id="KW-0539">Nucleus</keyword>
<organism evidence="6 7">
    <name type="scientific">Penicilliopsis zonata CBS 506.65</name>
    <dbReference type="NCBI Taxonomy" id="1073090"/>
    <lineage>
        <taxon>Eukaryota</taxon>
        <taxon>Fungi</taxon>
        <taxon>Dikarya</taxon>
        <taxon>Ascomycota</taxon>
        <taxon>Pezizomycotina</taxon>
        <taxon>Eurotiomycetes</taxon>
        <taxon>Eurotiomycetidae</taxon>
        <taxon>Eurotiales</taxon>
        <taxon>Aspergillaceae</taxon>
        <taxon>Penicilliopsis</taxon>
    </lineage>
</organism>
<dbReference type="Pfam" id="PF00172">
    <property type="entry name" value="Zn_clus"/>
    <property type="match status" value="1"/>
</dbReference>
<keyword evidence="3" id="KW-0804">Transcription</keyword>
<dbReference type="GO" id="GO:0000981">
    <property type="term" value="F:DNA-binding transcription factor activity, RNA polymerase II-specific"/>
    <property type="evidence" value="ECO:0007669"/>
    <property type="project" value="InterPro"/>
</dbReference>
<dbReference type="InterPro" id="IPR053175">
    <property type="entry name" value="DHMBA_Reg_Transcription_Factor"/>
</dbReference>
<dbReference type="PANTHER" id="PTHR38791:SF13">
    <property type="entry name" value="ZN(2)-C6 FUNGAL-TYPE DOMAIN-CONTAINING PROTEIN"/>
    <property type="match status" value="1"/>
</dbReference>
<dbReference type="Gene3D" id="4.10.240.10">
    <property type="entry name" value="Zn(2)-C6 fungal-type DNA-binding domain"/>
    <property type="match status" value="1"/>
</dbReference>
<evidence type="ECO:0000256" key="2">
    <source>
        <dbReference type="ARBA" id="ARBA00023125"/>
    </source>
</evidence>
<evidence type="ECO:0000256" key="3">
    <source>
        <dbReference type="ARBA" id="ARBA00023163"/>
    </source>
</evidence>
<dbReference type="GO" id="GO:0008270">
    <property type="term" value="F:zinc ion binding"/>
    <property type="evidence" value="ECO:0007669"/>
    <property type="project" value="InterPro"/>
</dbReference>
<dbReference type="Pfam" id="PF11951">
    <property type="entry name" value="Fungal_trans_2"/>
    <property type="match status" value="1"/>
</dbReference>
<protein>
    <recommendedName>
        <fullName evidence="5">Zn(2)-C6 fungal-type domain-containing protein</fullName>
    </recommendedName>
</protein>
<dbReference type="Proteomes" id="UP000184188">
    <property type="component" value="Unassembled WGS sequence"/>
</dbReference>
<dbReference type="OrthoDB" id="4491390at2759"/>
<gene>
    <name evidence="6" type="ORF">ASPZODRAFT_2070938</name>
</gene>
<dbReference type="VEuPathDB" id="FungiDB:ASPZODRAFT_2070938"/>
<dbReference type="PROSITE" id="PS00463">
    <property type="entry name" value="ZN2_CY6_FUNGAL_1"/>
    <property type="match status" value="1"/>
</dbReference>
<sequence length="521" mass="57876">MPNVGRPSLACETCRTRRVKCDYTRPGCLRCERLGRVCPGYRDLSDWVFKNHTQTSLGAFYKGTAPNPVAEVTRGGHDLASTDNAARGAARSGIPDASFAVTHIPPALSDPWEPHIVPLILSQFSFQQRNGVTAYGALECFPTLVSRAEEDSPLMLASRAVGSVYFANRAGASFDRTEHGVSYGKALRAVSKATQDPVSQLDDRTLLAIWLLSLYECLLGTHGLDMVTRPGPENWDIHTQALVDILHLRGPRQLASRTGCSLFFLAFNTIQTRVLQKCDDPPFETAGWFEMMAASGLSTAVPFVCVFDFGYQASLICSRIRRVVLAEPPLQSTVLSIWAAIDEFTSRTQGYFERVCITDDEDALVLHDMATRNNIDAMHLRVQFCVLELVSYCYTFYTSSVENSRLQQIANALQLLQRQYAAIQSSRQKADRILRTLPYLLAIDPLHGPLATSLPQSANRQPNWSDALRIMWPLRLLAASTVVLDIHRQVAGEALKRIAYEMGIMQAVGTNFTTLSRLKRN</sequence>
<evidence type="ECO:0000259" key="5">
    <source>
        <dbReference type="PROSITE" id="PS50048"/>
    </source>
</evidence>
<keyword evidence="2" id="KW-0238">DNA-binding</keyword>
<dbReference type="AlphaFoldDB" id="A0A1L9SGC2"/>